<name>A0A418UZD8_RHOPL</name>
<accession>A0A418UZD8</accession>
<dbReference type="PROSITE" id="PS50995">
    <property type="entry name" value="HTH_MARR_2"/>
    <property type="match status" value="1"/>
</dbReference>
<protein>
    <submittedName>
        <fullName evidence="2">MarR family transcriptional regulator</fullName>
    </submittedName>
</protein>
<evidence type="ECO:0000313" key="3">
    <source>
        <dbReference type="Proteomes" id="UP000285523"/>
    </source>
</evidence>
<dbReference type="GO" id="GO:0006950">
    <property type="term" value="P:response to stress"/>
    <property type="evidence" value="ECO:0007669"/>
    <property type="project" value="TreeGrafter"/>
</dbReference>
<dbReference type="PANTHER" id="PTHR33164:SF101">
    <property type="entry name" value="TRANSCRIPTIONAL REPRESSOR MPRA"/>
    <property type="match status" value="1"/>
</dbReference>
<evidence type="ECO:0000313" key="2">
    <source>
        <dbReference type="EMBL" id="RJF68751.1"/>
    </source>
</evidence>
<feature type="domain" description="HTH marR-type" evidence="1">
    <location>
        <begin position="49"/>
        <end position="188"/>
    </location>
</feature>
<dbReference type="Proteomes" id="UP000285523">
    <property type="component" value="Unassembled WGS sequence"/>
</dbReference>
<dbReference type="InterPro" id="IPR036388">
    <property type="entry name" value="WH-like_DNA-bd_sf"/>
</dbReference>
<dbReference type="PANTHER" id="PTHR33164">
    <property type="entry name" value="TRANSCRIPTIONAL REGULATOR, MARR FAMILY"/>
    <property type="match status" value="1"/>
</dbReference>
<gene>
    <name evidence="2" type="ORF">D4Q52_21475</name>
</gene>
<dbReference type="InterPro" id="IPR039422">
    <property type="entry name" value="MarR/SlyA-like"/>
</dbReference>
<evidence type="ECO:0000259" key="1">
    <source>
        <dbReference type="PROSITE" id="PS50995"/>
    </source>
</evidence>
<dbReference type="InterPro" id="IPR036390">
    <property type="entry name" value="WH_DNA-bd_sf"/>
</dbReference>
<dbReference type="SMART" id="SM00347">
    <property type="entry name" value="HTH_MARR"/>
    <property type="match status" value="1"/>
</dbReference>
<dbReference type="Pfam" id="PF12802">
    <property type="entry name" value="MarR_2"/>
    <property type="match status" value="1"/>
</dbReference>
<organism evidence="2 3">
    <name type="scientific">Rhodopseudomonas palustris</name>
    <dbReference type="NCBI Taxonomy" id="1076"/>
    <lineage>
        <taxon>Bacteria</taxon>
        <taxon>Pseudomonadati</taxon>
        <taxon>Pseudomonadota</taxon>
        <taxon>Alphaproteobacteria</taxon>
        <taxon>Hyphomicrobiales</taxon>
        <taxon>Nitrobacteraceae</taxon>
        <taxon>Rhodopseudomonas</taxon>
    </lineage>
</organism>
<dbReference type="InterPro" id="IPR000835">
    <property type="entry name" value="HTH_MarR-typ"/>
</dbReference>
<comment type="caution">
    <text evidence="2">The sequence shown here is derived from an EMBL/GenBank/DDBJ whole genome shotgun (WGS) entry which is preliminary data.</text>
</comment>
<dbReference type="EMBL" id="QYYD01000026">
    <property type="protein sequence ID" value="RJF68751.1"/>
    <property type="molecule type" value="Genomic_DNA"/>
</dbReference>
<dbReference type="OrthoDB" id="8255121at2"/>
<dbReference type="GO" id="GO:0003700">
    <property type="term" value="F:DNA-binding transcription factor activity"/>
    <property type="evidence" value="ECO:0007669"/>
    <property type="project" value="InterPro"/>
</dbReference>
<reference evidence="2 3" key="1">
    <citation type="submission" date="2018-09" db="EMBL/GenBank/DDBJ databases">
        <title>Draft genome sequence of Rhodopseudomonas palustris 2.1.18.</title>
        <authorList>
            <person name="Robertson S.L."/>
            <person name="Meyer T.E."/>
            <person name="Kyndt J.A."/>
        </authorList>
    </citation>
    <scope>NUCLEOTIDE SEQUENCE [LARGE SCALE GENOMIC DNA]</scope>
    <source>
        <strain evidence="2 3">2.1.18</strain>
    </source>
</reference>
<dbReference type="SUPFAM" id="SSF46785">
    <property type="entry name" value="Winged helix' DNA-binding domain"/>
    <property type="match status" value="1"/>
</dbReference>
<dbReference type="Gene3D" id="1.10.10.10">
    <property type="entry name" value="Winged helix-like DNA-binding domain superfamily/Winged helix DNA-binding domain"/>
    <property type="match status" value="1"/>
</dbReference>
<sequence length="218" mass="24012">MGRVANLYNRRIPYHKVLSRPASLGRTSRGAVTLRRATVSKSELMPKGDDEVFRTFIHDFLAFSARVDQCRAGFGDCLGISGIAYTTLISIAHLQGEEGVGVSRIAEHLHLSGAFVTIEVSKLVKAGLVHKRANQEDRRRVLLTVTPKARKLLEQLVEIQAPVNDALFDCLSASEFRQLASMMARLVACGDKAVTLMSFLTAPSTQAGESTRKMSRRR</sequence>
<proteinExistence type="predicted"/>
<dbReference type="AlphaFoldDB" id="A0A418UZD8"/>